<feature type="transmembrane region" description="Helical" evidence="2">
    <location>
        <begin position="59"/>
        <end position="83"/>
    </location>
</feature>
<evidence type="ECO:0000313" key="4">
    <source>
        <dbReference type="Proteomes" id="UP000292082"/>
    </source>
</evidence>
<keyword evidence="2" id="KW-0472">Membrane</keyword>
<sequence length="172" mass="18514">MDLTNSSLHTLAVLTGGEGSSSCSLLAALLATHRSPTSSSLALSPRLRPPCSWSTMPGMLVLLSFLASLLLSCLCFPSVWALITGGDEFLDAHEAGLAVVASRTPFRESGPPACMAKLIMLRHKLQQDNTRRRSSTGQARRAARTFNVTSSRTPRNVPWGARLGRAYGKQNY</sequence>
<keyword evidence="4" id="KW-1185">Reference proteome</keyword>
<evidence type="ECO:0000256" key="1">
    <source>
        <dbReference type="SAM" id="MobiDB-lite"/>
    </source>
</evidence>
<dbReference type="STRING" id="114155.A0A4Q9PX52"/>
<protein>
    <submittedName>
        <fullName evidence="3">Uncharacterized protein</fullName>
    </submittedName>
</protein>
<accession>A0A4Q9PX52</accession>
<dbReference type="AlphaFoldDB" id="A0A4Q9PX52"/>
<proteinExistence type="predicted"/>
<keyword evidence="2" id="KW-0812">Transmembrane</keyword>
<gene>
    <name evidence="3" type="ORF">BD310DRAFT_925789</name>
</gene>
<reference evidence="3 4" key="1">
    <citation type="submission" date="2019-01" db="EMBL/GenBank/DDBJ databases">
        <title>Draft genome sequences of three monokaryotic isolates of the white-rot basidiomycete fungus Dichomitus squalens.</title>
        <authorList>
            <consortium name="DOE Joint Genome Institute"/>
            <person name="Lopez S.C."/>
            <person name="Andreopoulos B."/>
            <person name="Pangilinan J."/>
            <person name="Lipzen A."/>
            <person name="Riley R."/>
            <person name="Ahrendt S."/>
            <person name="Ng V."/>
            <person name="Barry K."/>
            <person name="Daum C."/>
            <person name="Grigoriev I.V."/>
            <person name="Hilden K.S."/>
            <person name="Makela M.R."/>
            <person name="de Vries R.P."/>
        </authorList>
    </citation>
    <scope>NUCLEOTIDE SEQUENCE [LARGE SCALE GENOMIC DNA]</scope>
    <source>
        <strain evidence="3 4">CBS 464.89</strain>
    </source>
</reference>
<dbReference type="EMBL" id="ML145117">
    <property type="protein sequence ID" value="TBU59145.1"/>
    <property type="molecule type" value="Genomic_DNA"/>
</dbReference>
<organism evidence="3 4">
    <name type="scientific">Dichomitus squalens</name>
    <dbReference type="NCBI Taxonomy" id="114155"/>
    <lineage>
        <taxon>Eukaryota</taxon>
        <taxon>Fungi</taxon>
        <taxon>Dikarya</taxon>
        <taxon>Basidiomycota</taxon>
        <taxon>Agaricomycotina</taxon>
        <taxon>Agaricomycetes</taxon>
        <taxon>Polyporales</taxon>
        <taxon>Polyporaceae</taxon>
        <taxon>Dichomitus</taxon>
    </lineage>
</organism>
<name>A0A4Q9PX52_9APHY</name>
<evidence type="ECO:0000256" key="2">
    <source>
        <dbReference type="SAM" id="Phobius"/>
    </source>
</evidence>
<dbReference type="Proteomes" id="UP000292082">
    <property type="component" value="Unassembled WGS sequence"/>
</dbReference>
<evidence type="ECO:0000313" key="3">
    <source>
        <dbReference type="EMBL" id="TBU59145.1"/>
    </source>
</evidence>
<feature type="region of interest" description="Disordered" evidence="1">
    <location>
        <begin position="126"/>
        <end position="159"/>
    </location>
</feature>
<keyword evidence="2" id="KW-1133">Transmembrane helix</keyword>